<accession>A0A7J5ZBA1</accession>
<feature type="region of interest" description="Disordered" evidence="1">
    <location>
        <begin position="71"/>
        <end position="117"/>
    </location>
</feature>
<organism evidence="2 3">
    <name type="scientific">Dissostichus mawsoni</name>
    <name type="common">Antarctic cod</name>
    <dbReference type="NCBI Taxonomy" id="36200"/>
    <lineage>
        <taxon>Eukaryota</taxon>
        <taxon>Metazoa</taxon>
        <taxon>Chordata</taxon>
        <taxon>Craniata</taxon>
        <taxon>Vertebrata</taxon>
        <taxon>Euteleostomi</taxon>
        <taxon>Actinopterygii</taxon>
        <taxon>Neopterygii</taxon>
        <taxon>Teleostei</taxon>
        <taxon>Neoteleostei</taxon>
        <taxon>Acanthomorphata</taxon>
        <taxon>Eupercaria</taxon>
        <taxon>Perciformes</taxon>
        <taxon>Notothenioidei</taxon>
        <taxon>Nototheniidae</taxon>
        <taxon>Dissostichus</taxon>
    </lineage>
</organism>
<feature type="compositionally biased region" description="Low complexity" evidence="1">
    <location>
        <begin position="105"/>
        <end position="117"/>
    </location>
</feature>
<comment type="caution">
    <text evidence="2">The sequence shown here is derived from an EMBL/GenBank/DDBJ whole genome shotgun (WGS) entry which is preliminary data.</text>
</comment>
<protein>
    <submittedName>
        <fullName evidence="2">Uncharacterized protein</fullName>
    </submittedName>
</protein>
<sequence>MGQVGQVVPDLHDRLADLEYLDDLKSHEARGSLRHTHKNSRWTRLSIRESWVTWNRFEIRCPAYPLGPGNPLIPGDPGDPVLPALPGAPVLPLNPGEPGHPSDPESPGGPLGPFEPGPLCDRSVVHLSVLASRQPQALLRGHEGLLVQPLTIQEGQGNLLDPSVHDQGLEGLEVHSVQMQCKVGLWDQWPQGHHWILAFLSNQKPREARWSSITWPGRENIAWLTLPAWMSPKPRSAWRANQANYAGTRFTWIPI</sequence>
<proteinExistence type="predicted"/>
<reference evidence="2 3" key="1">
    <citation type="submission" date="2020-03" db="EMBL/GenBank/DDBJ databases">
        <title>Dissostichus mawsoni Genome sequencing and assembly.</title>
        <authorList>
            <person name="Park H."/>
        </authorList>
    </citation>
    <scope>NUCLEOTIDE SEQUENCE [LARGE SCALE GENOMIC DNA]</scope>
    <source>
        <strain evidence="2">DM0001</strain>
        <tissue evidence="2">Muscle</tissue>
    </source>
</reference>
<dbReference type="AlphaFoldDB" id="A0A7J5ZBA1"/>
<evidence type="ECO:0000313" key="2">
    <source>
        <dbReference type="EMBL" id="KAF3858329.1"/>
    </source>
</evidence>
<dbReference type="Proteomes" id="UP000518266">
    <property type="component" value="Unassembled WGS sequence"/>
</dbReference>
<evidence type="ECO:0000313" key="3">
    <source>
        <dbReference type="Proteomes" id="UP000518266"/>
    </source>
</evidence>
<keyword evidence="3" id="KW-1185">Reference proteome</keyword>
<feature type="compositionally biased region" description="Low complexity" evidence="1">
    <location>
        <begin position="75"/>
        <end position="96"/>
    </location>
</feature>
<name>A0A7J5ZBA1_DISMA</name>
<evidence type="ECO:0000256" key="1">
    <source>
        <dbReference type="SAM" id="MobiDB-lite"/>
    </source>
</evidence>
<dbReference type="EMBL" id="JAAKFY010000004">
    <property type="protein sequence ID" value="KAF3858329.1"/>
    <property type="molecule type" value="Genomic_DNA"/>
</dbReference>
<gene>
    <name evidence="2" type="ORF">F7725_011530</name>
</gene>